<evidence type="ECO:0000313" key="3">
    <source>
        <dbReference type="Proteomes" id="UP000388452"/>
    </source>
</evidence>
<dbReference type="AlphaFoldDB" id="A0A5P8JRZ1"/>
<evidence type="ECO:0000256" key="1">
    <source>
        <dbReference type="SAM" id="SignalP"/>
    </source>
</evidence>
<dbReference type="RefSeq" id="WP_054715758.1">
    <property type="nucleotide sequence ID" value="NZ_CP045068.1"/>
</dbReference>
<feature type="chain" id="PRO_5024456602" evidence="1">
    <location>
        <begin position="26"/>
        <end position="68"/>
    </location>
</feature>
<reference evidence="2 3" key="1">
    <citation type="submission" date="2019-10" db="EMBL/GenBank/DDBJ databases">
        <title>Genome sequencing of Lactobacillus manihotivorans.</title>
        <authorList>
            <person name="Kim K."/>
        </authorList>
    </citation>
    <scope>NUCLEOTIDE SEQUENCE [LARGE SCALE GENOMIC DNA]</scope>
    <source>
        <strain evidence="2 3">LM010</strain>
    </source>
</reference>
<proteinExistence type="predicted"/>
<protein>
    <submittedName>
        <fullName evidence="2">Uncharacterized protein</fullName>
    </submittedName>
</protein>
<sequence>MAKKRGSALLSALLILFVVTLFSLAAMQQIAQWQAGYQSLLKHEKETFNTRFDDWSRQQSAATSDTKD</sequence>
<evidence type="ECO:0000313" key="2">
    <source>
        <dbReference type="EMBL" id="QFQ92047.1"/>
    </source>
</evidence>
<organism evidence="2 3">
    <name type="scientific">Lacticaseibacillus manihotivorans</name>
    <dbReference type="NCBI Taxonomy" id="88233"/>
    <lineage>
        <taxon>Bacteria</taxon>
        <taxon>Bacillati</taxon>
        <taxon>Bacillota</taxon>
        <taxon>Bacilli</taxon>
        <taxon>Lactobacillales</taxon>
        <taxon>Lactobacillaceae</taxon>
        <taxon>Lacticaseibacillus</taxon>
    </lineage>
</organism>
<dbReference type="Proteomes" id="UP000388452">
    <property type="component" value="Chromosome"/>
</dbReference>
<dbReference type="EMBL" id="CP045068">
    <property type="protein sequence ID" value="QFQ92047.1"/>
    <property type="molecule type" value="Genomic_DNA"/>
</dbReference>
<feature type="signal peptide" evidence="1">
    <location>
        <begin position="1"/>
        <end position="25"/>
    </location>
</feature>
<keyword evidence="1" id="KW-0732">Signal</keyword>
<name>A0A5P8JRZ1_9LACO</name>
<accession>A0A5P8JRZ1</accession>
<gene>
    <name evidence="2" type="ORF">LM010_11730</name>
</gene>